<evidence type="ECO:0000256" key="1">
    <source>
        <dbReference type="ARBA" id="ARBA00022516"/>
    </source>
</evidence>
<dbReference type="NCBIfam" id="NF003198">
    <property type="entry name" value="PRK04169.1-2"/>
    <property type="match status" value="1"/>
</dbReference>
<dbReference type="Pfam" id="PF01884">
    <property type="entry name" value="PcrB"/>
    <property type="match status" value="1"/>
</dbReference>
<comment type="similarity">
    <text evidence="9">Belongs to the GGGP/HepGP synthase family. Group II subfamily.</text>
</comment>
<feature type="binding site" evidence="9">
    <location>
        <position position="22"/>
    </location>
    <ligand>
        <name>Mg(2+)</name>
        <dbReference type="ChEBI" id="CHEBI:18420"/>
    </ligand>
</feature>
<dbReference type="NCBIfam" id="TIGR01769">
    <property type="entry name" value="GGGP"/>
    <property type="match status" value="1"/>
</dbReference>
<organism evidence="10 11">
    <name type="scientific">Salibacter halophilus</name>
    <dbReference type="NCBI Taxonomy" id="1803916"/>
    <lineage>
        <taxon>Bacteria</taxon>
        <taxon>Pseudomonadati</taxon>
        <taxon>Bacteroidota</taxon>
        <taxon>Flavobacteriia</taxon>
        <taxon>Flavobacteriales</taxon>
        <taxon>Salibacteraceae</taxon>
        <taxon>Salibacter</taxon>
    </lineage>
</organism>
<evidence type="ECO:0000256" key="7">
    <source>
        <dbReference type="ARBA" id="ARBA00023264"/>
    </source>
</evidence>
<accession>A0A6N6M3A9</accession>
<reference evidence="10 11" key="1">
    <citation type="submission" date="2019-09" db="EMBL/GenBank/DDBJ databases">
        <title>Genomes of Cryomorphaceae.</title>
        <authorList>
            <person name="Bowman J.P."/>
        </authorList>
    </citation>
    <scope>NUCLEOTIDE SEQUENCE [LARGE SCALE GENOMIC DNA]</scope>
    <source>
        <strain evidence="10 11">KCTC 52047</strain>
    </source>
</reference>
<dbReference type="GO" id="GO:0005737">
    <property type="term" value="C:cytoplasm"/>
    <property type="evidence" value="ECO:0007669"/>
    <property type="project" value="InterPro"/>
</dbReference>
<dbReference type="SUPFAM" id="SSF51395">
    <property type="entry name" value="FMN-linked oxidoreductases"/>
    <property type="match status" value="1"/>
</dbReference>
<dbReference type="HAMAP" id="MF_00112">
    <property type="entry name" value="GGGP_HepGP_synthase"/>
    <property type="match status" value="1"/>
</dbReference>
<dbReference type="GO" id="GO:0046474">
    <property type="term" value="P:glycerophospholipid biosynthetic process"/>
    <property type="evidence" value="ECO:0007669"/>
    <property type="project" value="UniProtKB-UniRule"/>
</dbReference>
<dbReference type="NCBIfam" id="TIGR01768">
    <property type="entry name" value="GGGP-family"/>
    <property type="match status" value="1"/>
</dbReference>
<evidence type="ECO:0000256" key="2">
    <source>
        <dbReference type="ARBA" id="ARBA00022679"/>
    </source>
</evidence>
<evidence type="ECO:0000256" key="9">
    <source>
        <dbReference type="HAMAP-Rule" id="MF_00112"/>
    </source>
</evidence>
<keyword evidence="2 9" id="KW-0808">Transferase</keyword>
<dbReference type="RefSeq" id="WP_151170147.1">
    <property type="nucleotide sequence ID" value="NZ_WACR01000014.1"/>
</dbReference>
<keyword evidence="11" id="KW-1185">Reference proteome</keyword>
<dbReference type="AlphaFoldDB" id="A0A6N6M3A9"/>
<evidence type="ECO:0000256" key="6">
    <source>
        <dbReference type="ARBA" id="ARBA00023209"/>
    </source>
</evidence>
<comment type="cofactor">
    <cofactor evidence="9">
        <name>Mg(2+)</name>
        <dbReference type="ChEBI" id="CHEBI:18420"/>
    </cofactor>
</comment>
<evidence type="ECO:0000256" key="5">
    <source>
        <dbReference type="ARBA" id="ARBA00023098"/>
    </source>
</evidence>
<dbReference type="Proteomes" id="UP000435357">
    <property type="component" value="Unassembled WGS sequence"/>
</dbReference>
<dbReference type="InterPro" id="IPR038597">
    <property type="entry name" value="GGGP/HepGP_synthase_sf"/>
</dbReference>
<proteinExistence type="inferred from homology"/>
<dbReference type="EC" id="2.5.1.41" evidence="9"/>
<evidence type="ECO:0000256" key="3">
    <source>
        <dbReference type="ARBA" id="ARBA00022723"/>
    </source>
</evidence>
<comment type="function">
    <text evidence="9">Prenyltransferase that catalyzes the transfer of the geranylgeranyl moiety of geranylgeranyl diphosphate (GGPP) to the C3 hydroxyl of sn-glycerol-1-phosphate (G1P).</text>
</comment>
<dbReference type="OrthoDB" id="9807235at2"/>
<gene>
    <name evidence="10" type="ORF">F3059_13415</name>
</gene>
<comment type="caution">
    <text evidence="10">The sequence shown here is derived from an EMBL/GenBank/DDBJ whole genome shotgun (WGS) entry which is preliminary data.</text>
</comment>
<dbReference type="InterPro" id="IPR008205">
    <property type="entry name" value="GGGP_HepGP_synthase"/>
</dbReference>
<dbReference type="EMBL" id="WACR01000014">
    <property type="protein sequence ID" value="KAB1061817.1"/>
    <property type="molecule type" value="Genomic_DNA"/>
</dbReference>
<feature type="binding site" evidence="9">
    <location>
        <begin position="202"/>
        <end position="203"/>
    </location>
    <ligand>
        <name>sn-glycerol 1-phosphate</name>
        <dbReference type="ChEBI" id="CHEBI:57685"/>
    </ligand>
</feature>
<evidence type="ECO:0000313" key="10">
    <source>
        <dbReference type="EMBL" id="KAB1061817.1"/>
    </source>
</evidence>
<keyword evidence="4 9" id="KW-0460">Magnesium</keyword>
<keyword evidence="6 9" id="KW-0594">Phospholipid biosynthesis</keyword>
<keyword evidence="7 9" id="KW-1208">Phospholipid metabolism</keyword>
<dbReference type="GO" id="GO:0047294">
    <property type="term" value="F:phosphoglycerol geranylgeranyltransferase activity"/>
    <property type="evidence" value="ECO:0007669"/>
    <property type="project" value="UniProtKB-UniRule"/>
</dbReference>
<feature type="binding site" evidence="9">
    <location>
        <begin position="171"/>
        <end position="177"/>
    </location>
    <ligand>
        <name>sn-glycerol 1-phosphate</name>
        <dbReference type="ChEBI" id="CHEBI:57685"/>
    </ligand>
</feature>
<evidence type="ECO:0000256" key="4">
    <source>
        <dbReference type="ARBA" id="ARBA00022842"/>
    </source>
</evidence>
<protein>
    <recommendedName>
        <fullName evidence="9">Geranylgeranylglyceryl phosphate synthase</fullName>
        <shortName evidence="9">GGGP synthase</shortName>
        <shortName evidence="9">GGGPS</shortName>
        <ecNumber evidence="9">2.5.1.41</ecNumber>
    </recommendedName>
    <alternativeName>
        <fullName evidence="9">(S)-3-O-geranylgeranylglyceryl phosphate synthase</fullName>
    </alternativeName>
    <alternativeName>
        <fullName evidence="9">Phosphoglycerol geranylgeranyltransferase</fullName>
    </alternativeName>
</protein>
<evidence type="ECO:0000313" key="11">
    <source>
        <dbReference type="Proteomes" id="UP000435357"/>
    </source>
</evidence>
<feature type="binding site" evidence="9">
    <location>
        <begin position="224"/>
        <end position="225"/>
    </location>
    <ligand>
        <name>sn-glycerol 1-phosphate</name>
        <dbReference type="ChEBI" id="CHEBI:57685"/>
    </ligand>
</feature>
<keyword evidence="5 9" id="KW-0443">Lipid metabolism</keyword>
<comment type="catalytic activity">
    <reaction evidence="8 9">
        <text>sn-glycerol 1-phosphate + (2E,6E,10E)-geranylgeranyl diphosphate = sn-3-O-(geranylgeranyl)glycerol 1-phosphate + diphosphate</text>
        <dbReference type="Rhea" id="RHEA:23404"/>
        <dbReference type="ChEBI" id="CHEBI:33019"/>
        <dbReference type="ChEBI" id="CHEBI:57677"/>
        <dbReference type="ChEBI" id="CHEBI:57685"/>
        <dbReference type="ChEBI" id="CHEBI:58756"/>
        <dbReference type="EC" id="2.5.1.41"/>
    </reaction>
</comment>
<dbReference type="InterPro" id="IPR010946">
    <property type="entry name" value="GGGP_synth"/>
</dbReference>
<dbReference type="GO" id="GO:0000287">
    <property type="term" value="F:magnesium ion binding"/>
    <property type="evidence" value="ECO:0007669"/>
    <property type="project" value="UniProtKB-UniRule"/>
</dbReference>
<evidence type="ECO:0000256" key="8">
    <source>
        <dbReference type="ARBA" id="ARBA00047288"/>
    </source>
</evidence>
<keyword evidence="3 9" id="KW-0479">Metal-binding</keyword>
<comment type="caution">
    <text evidence="9">Lacks conserved residue(s) required for the propagation of feature annotation.</text>
</comment>
<dbReference type="Gene3D" id="3.20.20.390">
    <property type="entry name" value="FMN-linked oxidoreductases"/>
    <property type="match status" value="1"/>
</dbReference>
<name>A0A6N6M3A9_9FLAO</name>
<feature type="binding site" evidence="9">
    <location>
        <position position="51"/>
    </location>
    <ligand>
        <name>Mg(2+)</name>
        <dbReference type="ChEBI" id="CHEBI:18420"/>
    </ligand>
</feature>
<keyword evidence="1 9" id="KW-0444">Lipid biosynthesis</keyword>
<sequence length="244" mass="25592">MNVTELHKMKEAGQKGLVVLIDPDKCGDGYLDELLTIAAVNKPTFFFVGGSLMTTQRLNETVQFLKKNTDVPVILFPGSGNQIDENADAILLLSLISGRNPELLIGEHVKAAPALKASGLGIWSTGYILVDGGAPTTASYISGSQPVPRNKPEIAAVTAMAAEMIGMQCIYLDAGSGAQNEVSPKMINSVSKSVDLPIIVGGGMKTRDQLEAAWNAGATLVVVGNAIEKEPALLESLSESGSQL</sequence>